<dbReference type="NCBIfam" id="TIGR00780">
    <property type="entry name" value="ccoN"/>
    <property type="match status" value="1"/>
</dbReference>
<keyword evidence="9 20" id="KW-0679">Respiratory chain</keyword>
<comment type="pathway">
    <text evidence="4">Energy metabolism; oxidative phosphorylation.</text>
</comment>
<gene>
    <name evidence="24" type="primary">ccoN</name>
    <name evidence="24" type="ORF">VP395_03295</name>
</gene>
<feature type="transmembrane region" description="Helical" evidence="21">
    <location>
        <begin position="236"/>
        <end position="253"/>
    </location>
</feature>
<feature type="transmembrane region" description="Helical" evidence="21">
    <location>
        <begin position="305"/>
        <end position="321"/>
    </location>
</feature>
<dbReference type="Pfam" id="PF00115">
    <property type="entry name" value="COX1"/>
    <property type="match status" value="1"/>
</dbReference>
<dbReference type="EC" id="7.1.1.9" evidence="5"/>
<evidence type="ECO:0000256" key="3">
    <source>
        <dbReference type="ARBA" id="ARBA00004651"/>
    </source>
</evidence>
<evidence type="ECO:0000259" key="23">
    <source>
        <dbReference type="PROSITE" id="PS51007"/>
    </source>
</evidence>
<comment type="caution">
    <text evidence="24">The sequence shown here is derived from an EMBL/GenBank/DDBJ whole genome shotgun (WGS) entry which is preliminary data.</text>
</comment>
<dbReference type="InterPro" id="IPR023615">
    <property type="entry name" value="Cyt_c_Oxase_su1_BS"/>
</dbReference>
<dbReference type="PANTHER" id="PTHR10422:SF29">
    <property type="entry name" value="CYTOCHROME C OXIDASE SUBUNIT 1 HOMOLOG, BACTEROID"/>
    <property type="match status" value="1"/>
</dbReference>
<dbReference type="InterPro" id="IPR004677">
    <property type="entry name" value="Cyt_c_oxidase_cbb3_su1"/>
</dbReference>
<proteinExistence type="inferred from homology"/>
<dbReference type="InterPro" id="IPR023616">
    <property type="entry name" value="Cyt_c_oxase-like_su1_dom"/>
</dbReference>
<keyword evidence="10 20" id="KW-0812">Transmembrane</keyword>
<comment type="similarity">
    <text evidence="20">Belongs to the heme-copper respiratory oxidase family.</text>
</comment>
<evidence type="ECO:0000256" key="9">
    <source>
        <dbReference type="ARBA" id="ARBA00022660"/>
    </source>
</evidence>
<keyword evidence="16" id="KW-0186">Copper</keyword>
<dbReference type="SUPFAM" id="SSF81442">
    <property type="entry name" value="Cytochrome c oxidase subunit I-like"/>
    <property type="match status" value="1"/>
</dbReference>
<keyword evidence="7" id="KW-1003">Cell membrane</keyword>
<evidence type="ECO:0000256" key="21">
    <source>
        <dbReference type="SAM" id="Phobius"/>
    </source>
</evidence>
<dbReference type="SUPFAM" id="SSF46626">
    <property type="entry name" value="Cytochrome c"/>
    <property type="match status" value="1"/>
</dbReference>
<reference evidence="24 25" key="1">
    <citation type="submission" date="2024-01" db="EMBL/GenBank/DDBJ databases">
        <title>Mariniflexile litorale sp. nov., isolated from the shallow sediments of the Sea of Japan.</title>
        <authorList>
            <person name="Romanenko L."/>
            <person name="Bystritskaya E."/>
            <person name="Isaeva M."/>
        </authorList>
    </citation>
    <scope>NUCLEOTIDE SEQUENCE [LARGE SCALE GENOMIC DNA]</scope>
    <source>
        <strain evidence="24 25">KCTC 32427</strain>
    </source>
</reference>
<evidence type="ECO:0000256" key="7">
    <source>
        <dbReference type="ARBA" id="ARBA00022475"/>
    </source>
</evidence>
<keyword evidence="13 20" id="KW-0249">Electron transport</keyword>
<evidence type="ECO:0000256" key="10">
    <source>
        <dbReference type="ARBA" id="ARBA00022692"/>
    </source>
</evidence>
<feature type="transmembrane region" description="Helical" evidence="21">
    <location>
        <begin position="16"/>
        <end position="40"/>
    </location>
</feature>
<keyword evidence="17 21" id="KW-0472">Membrane</keyword>
<feature type="transmembrane region" description="Helical" evidence="21">
    <location>
        <begin position="498"/>
        <end position="519"/>
    </location>
</feature>
<keyword evidence="8 19" id="KW-0349">Heme</keyword>
<evidence type="ECO:0000256" key="4">
    <source>
        <dbReference type="ARBA" id="ARBA00004673"/>
    </source>
</evidence>
<dbReference type="CDD" id="cd01661">
    <property type="entry name" value="cbb3_Oxidase_I"/>
    <property type="match status" value="1"/>
</dbReference>
<evidence type="ECO:0000313" key="25">
    <source>
        <dbReference type="Proteomes" id="UP001416393"/>
    </source>
</evidence>
<feature type="transmembrane region" description="Helical" evidence="21">
    <location>
        <begin position="128"/>
        <end position="149"/>
    </location>
</feature>
<feature type="transmembrane region" description="Helical" evidence="21">
    <location>
        <begin position="433"/>
        <end position="455"/>
    </location>
</feature>
<keyword evidence="12" id="KW-1278">Translocase</keyword>
<dbReference type="EMBL" id="JAZHYP010000001">
    <property type="protein sequence ID" value="MEN3322737.1"/>
    <property type="molecule type" value="Genomic_DNA"/>
</dbReference>
<evidence type="ECO:0000256" key="11">
    <source>
        <dbReference type="ARBA" id="ARBA00022723"/>
    </source>
</evidence>
<name>A0ABV0A6W1_9FLAO</name>
<evidence type="ECO:0000256" key="2">
    <source>
        <dbReference type="ARBA" id="ARBA00001973"/>
    </source>
</evidence>
<feature type="domain" description="Cytochrome c" evidence="23">
    <location>
        <begin position="535"/>
        <end position="717"/>
    </location>
</feature>
<dbReference type="Pfam" id="PF02433">
    <property type="entry name" value="FixO"/>
    <property type="match status" value="1"/>
</dbReference>
<dbReference type="Gene3D" id="1.10.760.10">
    <property type="entry name" value="Cytochrome c-like domain"/>
    <property type="match status" value="1"/>
</dbReference>
<dbReference type="RefSeq" id="WP_346240284.1">
    <property type="nucleotide sequence ID" value="NZ_JAZHYP010000001.1"/>
</dbReference>
<dbReference type="PROSITE" id="PS50855">
    <property type="entry name" value="COX1"/>
    <property type="match status" value="1"/>
</dbReference>
<evidence type="ECO:0000256" key="15">
    <source>
        <dbReference type="ARBA" id="ARBA00023004"/>
    </source>
</evidence>
<evidence type="ECO:0000256" key="19">
    <source>
        <dbReference type="PROSITE-ProRule" id="PRU00433"/>
    </source>
</evidence>
<evidence type="ECO:0000256" key="18">
    <source>
        <dbReference type="ARBA" id="ARBA00047816"/>
    </source>
</evidence>
<dbReference type="InterPro" id="IPR036927">
    <property type="entry name" value="Cyt_c_oxase-like_su1_sf"/>
</dbReference>
<evidence type="ECO:0000256" key="14">
    <source>
        <dbReference type="ARBA" id="ARBA00022989"/>
    </source>
</evidence>
<evidence type="ECO:0000256" key="13">
    <source>
        <dbReference type="ARBA" id="ARBA00022982"/>
    </source>
</evidence>
<comment type="subcellular location">
    <subcellularLocation>
        <location evidence="3">Cell membrane</location>
        <topology evidence="3">Multi-pass membrane protein</topology>
    </subcellularLocation>
</comment>
<sequence length="727" mass="82543">MEMQQFHYDNKIVKNFIYATTLWGVVGMTVGLLLAFMFLFPNLTDGISWLSFGRLRPLHTNAVIFAFVGNAIFAGVYYSTQRLLKARMFSDTLSKINFWGWQFIIIAAAISLPLGYTSSKEYAELEWPIDIAIAVVWVVFGWNLIGTILKRRQRHLYVAIWFYIATFVTVAVLHIFNSLELPVSGLKSYSVYAGVQDALVQWWYGHNAVAFFLTTPFLGLMYYFVPKAANRPVYSYRLSIVHFWSLIFIYIWAGPHHLLYTALPEWAQNLGVAFSVMLLMPSWGGMINGLLTLRGAWDKVRIDPVLKFMVVAITGYGMATFEGPTLSLKNVNAIAHFTDWIIAHVHVGALAWNGFLTFGMIYYLVPKLFKTKLYSTALANLHFWIGTLGIIMYALPMYVAGFIQASMWKQFNPDGTLTYGNFLETVTEIIPMYWMRAIGGTLFIIGTLVMVYNIIATIKQGSTVENELAEAPALERVSKKRTAGEGWHTWLERKPIQLTIGATIAILIGGIIQIVPTIMVKSNIPTIASVKPYTPLELEGRDIYIREGCVGCHSQMIRPFRSEVERYGDYSKAGEYVYDHPFLWGSKRTGPDLHRIGGKYSDNWHFNHMYDPQSTSSGSIMPRYQWLIKNELDKSQTEAKMKAMVSLGVPYSEKEIANAKKTMLAQGTKIEENLYADPDFAKNYETDKKYAQENGEAFIEMKNREIVAIIAYLQRLGTDIKVETAQN</sequence>
<keyword evidence="25" id="KW-1185">Reference proteome</keyword>
<evidence type="ECO:0000256" key="6">
    <source>
        <dbReference type="ARBA" id="ARBA00022448"/>
    </source>
</evidence>
<dbReference type="NCBIfam" id="NF011053">
    <property type="entry name" value="PRK14485.1"/>
    <property type="match status" value="1"/>
</dbReference>
<dbReference type="Gene3D" id="1.20.210.10">
    <property type="entry name" value="Cytochrome c oxidase-like, subunit I domain"/>
    <property type="match status" value="1"/>
</dbReference>
<dbReference type="Proteomes" id="UP001416393">
    <property type="component" value="Unassembled WGS sequence"/>
</dbReference>
<keyword evidence="11 19" id="KW-0479">Metal-binding</keyword>
<comment type="cofactor">
    <cofactor evidence="2">
        <name>Cu(2+)</name>
        <dbReference type="ChEBI" id="CHEBI:29036"/>
    </cofactor>
</comment>
<dbReference type="InterPro" id="IPR000883">
    <property type="entry name" value="Cyt_C_Oxase_1"/>
</dbReference>
<evidence type="ECO:0000256" key="20">
    <source>
        <dbReference type="RuleBase" id="RU000370"/>
    </source>
</evidence>
<dbReference type="PROSITE" id="PS51007">
    <property type="entry name" value="CYTC"/>
    <property type="match status" value="1"/>
</dbReference>
<feature type="transmembrane region" description="Helical" evidence="21">
    <location>
        <begin position="60"/>
        <end position="78"/>
    </location>
</feature>
<protein>
    <recommendedName>
        <fullName evidence="5">cytochrome-c oxidase</fullName>
        <ecNumber evidence="5">7.1.1.9</ecNumber>
    </recommendedName>
</protein>
<keyword evidence="14 21" id="KW-1133">Transmembrane helix</keyword>
<evidence type="ECO:0000256" key="17">
    <source>
        <dbReference type="ARBA" id="ARBA00023136"/>
    </source>
</evidence>
<evidence type="ECO:0000256" key="5">
    <source>
        <dbReference type="ARBA" id="ARBA00012949"/>
    </source>
</evidence>
<dbReference type="InterPro" id="IPR003468">
    <property type="entry name" value="Cyt_c_oxidase_monohaem-su/FixO"/>
</dbReference>
<evidence type="ECO:0000256" key="16">
    <source>
        <dbReference type="ARBA" id="ARBA00023008"/>
    </source>
</evidence>
<evidence type="ECO:0000313" key="24">
    <source>
        <dbReference type="EMBL" id="MEN3322737.1"/>
    </source>
</evidence>
<dbReference type="NCBIfam" id="NF011055">
    <property type="entry name" value="PRK14487.1"/>
    <property type="match status" value="1"/>
</dbReference>
<feature type="transmembrane region" description="Helical" evidence="21">
    <location>
        <begin position="341"/>
        <end position="365"/>
    </location>
</feature>
<evidence type="ECO:0000256" key="1">
    <source>
        <dbReference type="ARBA" id="ARBA00001970"/>
    </source>
</evidence>
<feature type="transmembrane region" description="Helical" evidence="21">
    <location>
        <begin position="98"/>
        <end position="116"/>
    </location>
</feature>
<feature type="domain" description="Cytochrome oxidase subunit I profile" evidence="22">
    <location>
        <begin position="16"/>
        <end position="465"/>
    </location>
</feature>
<feature type="transmembrane region" description="Helical" evidence="21">
    <location>
        <begin position="273"/>
        <end position="293"/>
    </location>
</feature>
<dbReference type="PROSITE" id="PS00077">
    <property type="entry name" value="COX1_CUB"/>
    <property type="match status" value="1"/>
</dbReference>
<evidence type="ECO:0000256" key="12">
    <source>
        <dbReference type="ARBA" id="ARBA00022967"/>
    </source>
</evidence>
<keyword evidence="15 19" id="KW-0408">Iron</keyword>
<keyword evidence="6 20" id="KW-0813">Transport</keyword>
<dbReference type="InterPro" id="IPR009056">
    <property type="entry name" value="Cyt_c-like_dom"/>
</dbReference>
<organism evidence="24 25">
    <name type="scientific">Mariniflexile soesokkakense</name>
    <dbReference type="NCBI Taxonomy" id="1343160"/>
    <lineage>
        <taxon>Bacteria</taxon>
        <taxon>Pseudomonadati</taxon>
        <taxon>Bacteroidota</taxon>
        <taxon>Flavobacteriia</taxon>
        <taxon>Flavobacteriales</taxon>
        <taxon>Flavobacteriaceae</taxon>
        <taxon>Mariniflexile</taxon>
    </lineage>
</organism>
<dbReference type="PANTHER" id="PTHR10422">
    <property type="entry name" value="CYTOCHROME C OXIDASE SUBUNIT 1"/>
    <property type="match status" value="1"/>
</dbReference>
<evidence type="ECO:0000256" key="8">
    <source>
        <dbReference type="ARBA" id="ARBA00022617"/>
    </source>
</evidence>
<dbReference type="InterPro" id="IPR036909">
    <property type="entry name" value="Cyt_c-like_dom_sf"/>
</dbReference>
<comment type="cofactor">
    <cofactor evidence="1">
        <name>heme b</name>
        <dbReference type="ChEBI" id="CHEBI:60344"/>
    </cofactor>
</comment>
<feature type="transmembrane region" description="Helical" evidence="21">
    <location>
        <begin position="202"/>
        <end position="224"/>
    </location>
</feature>
<comment type="catalytic activity">
    <reaction evidence="18">
        <text>4 Fe(II)-[cytochrome c] + O2 + 8 H(+)(in) = 4 Fe(III)-[cytochrome c] + 2 H2O + 4 H(+)(out)</text>
        <dbReference type="Rhea" id="RHEA:11436"/>
        <dbReference type="Rhea" id="RHEA-COMP:10350"/>
        <dbReference type="Rhea" id="RHEA-COMP:14399"/>
        <dbReference type="ChEBI" id="CHEBI:15377"/>
        <dbReference type="ChEBI" id="CHEBI:15378"/>
        <dbReference type="ChEBI" id="CHEBI:15379"/>
        <dbReference type="ChEBI" id="CHEBI:29033"/>
        <dbReference type="ChEBI" id="CHEBI:29034"/>
        <dbReference type="EC" id="7.1.1.9"/>
    </reaction>
</comment>
<feature type="transmembrane region" description="Helical" evidence="21">
    <location>
        <begin position="377"/>
        <end position="399"/>
    </location>
</feature>
<feature type="transmembrane region" description="Helical" evidence="21">
    <location>
        <begin position="156"/>
        <end position="176"/>
    </location>
</feature>
<accession>A0ABV0A6W1</accession>
<evidence type="ECO:0000259" key="22">
    <source>
        <dbReference type="PROSITE" id="PS50855"/>
    </source>
</evidence>
<dbReference type="NCBIfam" id="TIGR00781">
    <property type="entry name" value="ccoO"/>
    <property type="match status" value="1"/>
</dbReference>